<protein>
    <submittedName>
        <fullName evidence="2">Uncharacterized protein</fullName>
    </submittedName>
</protein>
<dbReference type="Proteomes" id="UP000324973">
    <property type="component" value="Unassembled WGS sequence"/>
</dbReference>
<evidence type="ECO:0000313" key="3">
    <source>
        <dbReference type="Proteomes" id="UP000324973"/>
    </source>
</evidence>
<name>A0A5D4XNL3_9GAMM</name>
<keyword evidence="3" id="KW-1185">Reference proteome</keyword>
<dbReference type="AlphaFoldDB" id="A0A5D4XNL3"/>
<proteinExistence type="predicted"/>
<evidence type="ECO:0000313" key="2">
    <source>
        <dbReference type="EMBL" id="TYT25694.1"/>
    </source>
</evidence>
<gene>
    <name evidence="2" type="ORF">FZO89_05170</name>
</gene>
<dbReference type="RefSeq" id="WP_149102244.1">
    <property type="nucleotide sequence ID" value="NZ_VTFT01000001.1"/>
</dbReference>
<dbReference type="OrthoDB" id="5977536at2"/>
<comment type="caution">
    <text evidence="2">The sequence shown here is derived from an EMBL/GenBank/DDBJ whole genome shotgun (WGS) entry which is preliminary data.</text>
</comment>
<feature type="region of interest" description="Disordered" evidence="1">
    <location>
        <begin position="1"/>
        <end position="20"/>
    </location>
</feature>
<sequence length="115" mass="12289">MHACSIGPSRPSNVRTSLPQHRRTRCLLFAGAIIGLLSIGQAMAQEAVEPASTQASKPTKPGKNGKVCQLEDVTGSRMKKRVCYTPAQWEARESAAKAMVRELDGKSIPKDANGG</sequence>
<accession>A0A5D4XNL3</accession>
<dbReference type="EMBL" id="VTFT01000001">
    <property type="protein sequence ID" value="TYT25694.1"/>
    <property type="molecule type" value="Genomic_DNA"/>
</dbReference>
<reference evidence="2 3" key="1">
    <citation type="submission" date="2019-08" db="EMBL/GenBank/DDBJ databases">
        <title>Luteimonas viscosus sp. nov., isolated from soil of a sunflower field.</title>
        <authorList>
            <person name="Jianli Z."/>
            <person name="Ying Z."/>
        </authorList>
    </citation>
    <scope>NUCLEOTIDE SEQUENCE [LARGE SCALE GENOMIC DNA]</scope>
    <source>
        <strain evidence="2 3">XBU10</strain>
    </source>
</reference>
<organism evidence="2 3">
    <name type="scientific">Luteimonas viscosa</name>
    <dbReference type="NCBI Taxonomy" id="1132694"/>
    <lineage>
        <taxon>Bacteria</taxon>
        <taxon>Pseudomonadati</taxon>
        <taxon>Pseudomonadota</taxon>
        <taxon>Gammaproteobacteria</taxon>
        <taxon>Lysobacterales</taxon>
        <taxon>Lysobacteraceae</taxon>
        <taxon>Luteimonas</taxon>
    </lineage>
</organism>
<evidence type="ECO:0000256" key="1">
    <source>
        <dbReference type="SAM" id="MobiDB-lite"/>
    </source>
</evidence>
<feature type="compositionally biased region" description="Polar residues" evidence="1">
    <location>
        <begin position="10"/>
        <end position="19"/>
    </location>
</feature>